<sequence>MSAGTSAGTSGGKPAGTSAGTPAGKPAGDAARDPFFDNAKLLAMVLVVTGHAWQPLKDSQAVWAGYLFVYTFHMPVFILLAGYFSRSFRFTPRQVKRLIGGVLVPYVVFETVYTLYGNAVDDRGNDISLITPWYLTWFLIALFVWRLTAPVWLAVRWYYALGLSLLIALLGTYAEVGAVLNLDRVLQFLPFFVIGLLMRPAHWDLLRSARARAVAVPVLAGAAVTAYWAHGRMTTEWAVRSKSWDQLGVSWPTGLAMSVALLVCSLALSAAFLACVPRRRTWFTVLGAGTLCAYLLHGLIIRTAAWEGWYERPFWHTPVGQLVVTALAVALALTLTSPPVRRLFRPVMEPRLDWAFHSERRHRPAGEEEPRPRPRPRGDGEPQPDGKPQPDRESRPRRDPEPDSARADRSGAAGAASQDGPADGPQAAPGAAPEDGNAPATQDRVDTGARRDRPAAGTPVRERP</sequence>
<feature type="compositionally biased region" description="Basic and acidic residues" evidence="1">
    <location>
        <begin position="443"/>
        <end position="464"/>
    </location>
</feature>
<dbReference type="EMBL" id="WHPN01000299">
    <property type="protein sequence ID" value="KAF4407888.1"/>
    <property type="molecule type" value="Genomic_DNA"/>
</dbReference>
<comment type="caution">
    <text evidence="4">The sequence shown here is derived from an EMBL/GenBank/DDBJ whole genome shotgun (WGS) entry which is preliminary data.</text>
</comment>
<name>A0ABQ7FKY0_9ACTN</name>
<keyword evidence="2" id="KW-0472">Membrane</keyword>
<feature type="compositionally biased region" description="Low complexity" evidence="1">
    <location>
        <begin position="15"/>
        <end position="27"/>
    </location>
</feature>
<feature type="region of interest" description="Disordered" evidence="1">
    <location>
        <begin position="359"/>
        <end position="464"/>
    </location>
</feature>
<keyword evidence="4" id="KW-0012">Acyltransferase</keyword>
<dbReference type="Pfam" id="PF01757">
    <property type="entry name" value="Acyl_transf_3"/>
    <property type="match status" value="1"/>
</dbReference>
<dbReference type="PANTHER" id="PTHR37312:SF1">
    <property type="entry name" value="MEMBRANE-BOUND ACYLTRANSFERASE YKRP-RELATED"/>
    <property type="match status" value="1"/>
</dbReference>
<accession>A0ABQ7FKY0</accession>
<reference evidence="4 5" key="1">
    <citation type="submission" date="2019-10" db="EMBL/GenBank/DDBJ databases">
        <title>Streptomyces tenebrisbrunneis sp.nov., an endogenous actinomycete isolated from of Lycium ruthenicum.</title>
        <authorList>
            <person name="Ma L."/>
        </authorList>
    </citation>
    <scope>NUCLEOTIDE SEQUENCE [LARGE SCALE GENOMIC DNA]</scope>
    <source>
        <strain evidence="4 5">TRM 66187</strain>
    </source>
</reference>
<feature type="transmembrane region" description="Helical" evidence="2">
    <location>
        <begin position="250"/>
        <end position="275"/>
    </location>
</feature>
<keyword evidence="4" id="KW-0808">Transferase</keyword>
<feature type="transmembrane region" description="Helical" evidence="2">
    <location>
        <begin position="213"/>
        <end position="230"/>
    </location>
</feature>
<evidence type="ECO:0000313" key="5">
    <source>
        <dbReference type="Proteomes" id="UP000621266"/>
    </source>
</evidence>
<organism evidence="4 5">
    <name type="scientific">Streptomyces lycii</name>
    <dbReference type="NCBI Taxonomy" id="2654337"/>
    <lineage>
        <taxon>Bacteria</taxon>
        <taxon>Bacillati</taxon>
        <taxon>Actinomycetota</taxon>
        <taxon>Actinomycetes</taxon>
        <taxon>Kitasatosporales</taxon>
        <taxon>Streptomycetaceae</taxon>
        <taxon>Streptomyces</taxon>
    </lineage>
</organism>
<evidence type="ECO:0000256" key="2">
    <source>
        <dbReference type="SAM" id="Phobius"/>
    </source>
</evidence>
<keyword evidence="2" id="KW-0812">Transmembrane</keyword>
<evidence type="ECO:0000259" key="3">
    <source>
        <dbReference type="Pfam" id="PF01757"/>
    </source>
</evidence>
<feature type="region of interest" description="Disordered" evidence="1">
    <location>
        <begin position="1"/>
        <end position="27"/>
    </location>
</feature>
<feature type="transmembrane region" description="Helical" evidence="2">
    <location>
        <begin position="97"/>
        <end position="115"/>
    </location>
</feature>
<feature type="transmembrane region" description="Helical" evidence="2">
    <location>
        <begin position="63"/>
        <end position="85"/>
    </location>
</feature>
<feature type="transmembrane region" description="Helical" evidence="2">
    <location>
        <begin position="313"/>
        <end position="335"/>
    </location>
</feature>
<evidence type="ECO:0000256" key="1">
    <source>
        <dbReference type="SAM" id="MobiDB-lite"/>
    </source>
</evidence>
<dbReference type="InterPro" id="IPR052734">
    <property type="entry name" value="Nod_factor_acetyltransferase"/>
</dbReference>
<feature type="compositionally biased region" description="Basic and acidic residues" evidence="1">
    <location>
        <begin position="359"/>
        <end position="380"/>
    </location>
</feature>
<dbReference type="InterPro" id="IPR002656">
    <property type="entry name" value="Acyl_transf_3_dom"/>
</dbReference>
<feature type="transmembrane region" description="Helical" evidence="2">
    <location>
        <begin position="282"/>
        <end position="301"/>
    </location>
</feature>
<feature type="compositionally biased region" description="Low complexity" evidence="1">
    <location>
        <begin position="410"/>
        <end position="436"/>
    </location>
</feature>
<feature type="compositionally biased region" description="Basic and acidic residues" evidence="1">
    <location>
        <begin position="388"/>
        <end position="409"/>
    </location>
</feature>
<dbReference type="PANTHER" id="PTHR37312">
    <property type="entry name" value="MEMBRANE-BOUND ACYLTRANSFERASE YKRP-RELATED"/>
    <property type="match status" value="1"/>
</dbReference>
<evidence type="ECO:0000313" key="4">
    <source>
        <dbReference type="EMBL" id="KAF4407888.1"/>
    </source>
</evidence>
<dbReference type="GO" id="GO:0016746">
    <property type="term" value="F:acyltransferase activity"/>
    <property type="evidence" value="ECO:0007669"/>
    <property type="project" value="UniProtKB-KW"/>
</dbReference>
<feature type="transmembrane region" description="Helical" evidence="2">
    <location>
        <begin position="185"/>
        <end position="201"/>
    </location>
</feature>
<feature type="transmembrane region" description="Helical" evidence="2">
    <location>
        <begin position="127"/>
        <end position="145"/>
    </location>
</feature>
<feature type="domain" description="Acyltransferase 3" evidence="3">
    <location>
        <begin position="34"/>
        <end position="335"/>
    </location>
</feature>
<protein>
    <submittedName>
        <fullName evidence="4">Acyltransferase family protein</fullName>
    </submittedName>
</protein>
<dbReference type="Proteomes" id="UP000621266">
    <property type="component" value="Unassembled WGS sequence"/>
</dbReference>
<proteinExistence type="predicted"/>
<keyword evidence="5" id="KW-1185">Reference proteome</keyword>
<gene>
    <name evidence="4" type="ORF">GCU69_17405</name>
</gene>
<feature type="transmembrane region" description="Helical" evidence="2">
    <location>
        <begin position="157"/>
        <end position="179"/>
    </location>
</feature>
<keyword evidence="2" id="KW-1133">Transmembrane helix</keyword>